<dbReference type="EMBL" id="ASJR01000001">
    <property type="protein sequence ID" value="ERP39227.1"/>
    <property type="molecule type" value="Genomic_DNA"/>
</dbReference>
<protein>
    <submittedName>
        <fullName evidence="1">Uncharacterized protein</fullName>
    </submittedName>
</protein>
<accession>U7DB22</accession>
<evidence type="ECO:0000313" key="1">
    <source>
        <dbReference type="EMBL" id="ERP39227.1"/>
    </source>
</evidence>
<organism evidence="1 2">
    <name type="scientific">Chitinivibrio alkaliphilus ACht1</name>
    <dbReference type="NCBI Taxonomy" id="1313304"/>
    <lineage>
        <taxon>Bacteria</taxon>
        <taxon>Pseudomonadati</taxon>
        <taxon>Fibrobacterota</taxon>
        <taxon>Chitinivibrionia</taxon>
        <taxon>Chitinivibrionales</taxon>
        <taxon>Chitinivibrionaceae</taxon>
        <taxon>Chitinivibrio</taxon>
    </lineage>
</organism>
<evidence type="ECO:0000313" key="2">
    <source>
        <dbReference type="Proteomes" id="UP000017148"/>
    </source>
</evidence>
<dbReference type="Proteomes" id="UP000017148">
    <property type="component" value="Unassembled WGS sequence"/>
</dbReference>
<keyword evidence="2" id="KW-1185">Reference proteome</keyword>
<sequence>MFLAKQFCADCFSAVFVGFVLWNVLSNDKISKKVAEKMAYICTRVSD</sequence>
<gene>
    <name evidence="1" type="ORF">CALK_0012</name>
</gene>
<proteinExistence type="predicted"/>
<comment type="caution">
    <text evidence="1">The sequence shown here is derived from an EMBL/GenBank/DDBJ whole genome shotgun (WGS) entry which is preliminary data.</text>
</comment>
<reference evidence="1 2" key="1">
    <citation type="journal article" date="2013" name="Environ. Microbiol.">
        <title>Genome analysis of Chitinivibrio alkaliphilus gen. nov., sp. nov., a novel extremely haloalkaliphilic anaerobic chitinolytic bacterium from the candidate phylum Termite Group 3.</title>
        <authorList>
            <person name="Sorokin D.Y."/>
            <person name="Gumerov V.M."/>
            <person name="Rakitin A.L."/>
            <person name="Beletsky A.V."/>
            <person name="Damste J.S."/>
            <person name="Muyzer G."/>
            <person name="Mardanov A.V."/>
            <person name="Ravin N.V."/>
        </authorList>
    </citation>
    <scope>NUCLEOTIDE SEQUENCE [LARGE SCALE GENOMIC DNA]</scope>
    <source>
        <strain evidence="1 2">ACht1</strain>
    </source>
</reference>
<dbReference type="STRING" id="1313304.CALK_0012"/>
<name>U7DB22_9BACT</name>
<dbReference type="AlphaFoldDB" id="U7DB22"/>